<dbReference type="Proteomes" id="UP000018168">
    <property type="component" value="Unassembled WGS sequence"/>
</dbReference>
<organism evidence="9 10">
    <name type="scientific">[Clostridium] leptum CAG:27</name>
    <dbReference type="NCBI Taxonomy" id="1263068"/>
    <lineage>
        <taxon>Bacteria</taxon>
        <taxon>Bacillati</taxon>
        <taxon>Bacillota</taxon>
        <taxon>Clostridia</taxon>
        <taxon>Eubacteriales</taxon>
        <taxon>Oscillospiraceae</taxon>
        <taxon>Oscillospiraceae incertae sedis</taxon>
    </lineage>
</organism>
<evidence type="ECO:0000256" key="7">
    <source>
        <dbReference type="RuleBase" id="RU363032"/>
    </source>
</evidence>
<proteinExistence type="inferred from homology"/>
<dbReference type="InterPro" id="IPR035906">
    <property type="entry name" value="MetI-like_sf"/>
</dbReference>
<reference evidence="9" key="1">
    <citation type="submission" date="2012-11" db="EMBL/GenBank/DDBJ databases">
        <title>Dependencies among metagenomic species, viruses, plasmids and units of genetic variation.</title>
        <authorList>
            <person name="Nielsen H.B."/>
            <person name="Almeida M."/>
            <person name="Juncker A.S."/>
            <person name="Rasmussen S."/>
            <person name="Li J."/>
            <person name="Sunagawa S."/>
            <person name="Plichta D."/>
            <person name="Gautier L."/>
            <person name="Le Chatelier E."/>
            <person name="Peletier E."/>
            <person name="Bonde I."/>
            <person name="Nielsen T."/>
            <person name="Manichanh C."/>
            <person name="Arumugam M."/>
            <person name="Batto J."/>
            <person name="Santos M.B.Q.D."/>
            <person name="Blom N."/>
            <person name="Borruel N."/>
            <person name="Burgdorf K.S."/>
            <person name="Boumezbeur F."/>
            <person name="Casellas F."/>
            <person name="Dore J."/>
            <person name="Guarner F."/>
            <person name="Hansen T."/>
            <person name="Hildebrand F."/>
            <person name="Kaas R.S."/>
            <person name="Kennedy S."/>
            <person name="Kristiansen K."/>
            <person name="Kultima J.R."/>
            <person name="Leonard P."/>
            <person name="Levenez F."/>
            <person name="Lund O."/>
            <person name="Moumen B."/>
            <person name="Le Paslier D."/>
            <person name="Pons N."/>
            <person name="Pedersen O."/>
            <person name="Prifti E."/>
            <person name="Qin J."/>
            <person name="Raes J."/>
            <person name="Tap J."/>
            <person name="Tims S."/>
            <person name="Ussery D.W."/>
            <person name="Yamada T."/>
            <person name="MetaHit consortium"/>
            <person name="Renault P."/>
            <person name="Sicheritz-Ponten T."/>
            <person name="Bork P."/>
            <person name="Wang J."/>
            <person name="Brunak S."/>
            <person name="Ehrlich S.D."/>
        </authorList>
    </citation>
    <scope>NUCLEOTIDE SEQUENCE [LARGE SCALE GENOMIC DNA]</scope>
</reference>
<evidence type="ECO:0000256" key="6">
    <source>
        <dbReference type="ARBA" id="ARBA00023136"/>
    </source>
</evidence>
<evidence type="ECO:0000256" key="3">
    <source>
        <dbReference type="ARBA" id="ARBA00022475"/>
    </source>
</evidence>
<dbReference type="GO" id="GO:0055085">
    <property type="term" value="P:transmembrane transport"/>
    <property type="evidence" value="ECO:0007669"/>
    <property type="project" value="InterPro"/>
</dbReference>
<sequence length="300" mass="34216">MNKRLYSKKKIDAVSGYLFLLPALLAFLLFIGAPMVITIVLSFFDYNMLQGSEWINFDNYIEFFKNPTSWQIIWNTFKLTLILVALHIVIALLLAFVIYKEKRGPVKYVYRTAVYLPSILTTASVAIAWYYMFNYDFGVFNWLLSQLGISGVKWLTSSSGVIVAICLFSLWKFVGTPFLYYLIGLQGIPDGYYEAAQIDGANKIQTFFHITLPMLTPTLFFVITITTINTFQIFDEPYIITNGGPGNASRTLALHVYEKAFKAYEMGYASSVSVVLFIIVLVITIILYSTQNKWVTYDVE</sequence>
<dbReference type="Gene3D" id="1.10.3720.10">
    <property type="entry name" value="MetI-like"/>
    <property type="match status" value="1"/>
</dbReference>
<dbReference type="EMBL" id="CBEP010000038">
    <property type="protein sequence ID" value="CDC04104.1"/>
    <property type="molecule type" value="Genomic_DNA"/>
</dbReference>
<dbReference type="CDD" id="cd06261">
    <property type="entry name" value="TM_PBP2"/>
    <property type="match status" value="1"/>
</dbReference>
<feature type="transmembrane region" description="Helical" evidence="7">
    <location>
        <begin position="207"/>
        <end position="228"/>
    </location>
</feature>
<feature type="domain" description="ABC transmembrane type-1" evidence="8">
    <location>
        <begin position="73"/>
        <end position="287"/>
    </location>
</feature>
<dbReference type="PANTHER" id="PTHR30193:SF37">
    <property type="entry name" value="INNER MEMBRANE ABC TRANSPORTER PERMEASE PROTEIN YCJO"/>
    <property type="match status" value="1"/>
</dbReference>
<gene>
    <name evidence="9" type="ORF">BN578_02090</name>
</gene>
<dbReference type="PANTHER" id="PTHR30193">
    <property type="entry name" value="ABC TRANSPORTER PERMEASE PROTEIN"/>
    <property type="match status" value="1"/>
</dbReference>
<comment type="similarity">
    <text evidence="7">Belongs to the binding-protein-dependent transport system permease family.</text>
</comment>
<keyword evidence="2 7" id="KW-0813">Transport</keyword>
<keyword evidence="4 7" id="KW-0812">Transmembrane</keyword>
<keyword evidence="5 7" id="KW-1133">Transmembrane helix</keyword>
<keyword evidence="6 7" id="KW-0472">Membrane</keyword>
<evidence type="ECO:0000256" key="4">
    <source>
        <dbReference type="ARBA" id="ARBA00022692"/>
    </source>
</evidence>
<evidence type="ECO:0000256" key="2">
    <source>
        <dbReference type="ARBA" id="ARBA00022448"/>
    </source>
</evidence>
<dbReference type="InterPro" id="IPR000515">
    <property type="entry name" value="MetI-like"/>
</dbReference>
<feature type="transmembrane region" description="Helical" evidence="7">
    <location>
        <begin position="20"/>
        <end position="44"/>
    </location>
</feature>
<dbReference type="InterPro" id="IPR051393">
    <property type="entry name" value="ABC_transporter_permease"/>
</dbReference>
<protein>
    <submittedName>
        <fullName evidence="9">ABC transporter permease protein</fullName>
    </submittedName>
</protein>
<comment type="caution">
    <text evidence="9">The sequence shown here is derived from an EMBL/GenBank/DDBJ whole genome shotgun (WGS) entry which is preliminary data.</text>
</comment>
<evidence type="ECO:0000313" key="10">
    <source>
        <dbReference type="Proteomes" id="UP000018168"/>
    </source>
</evidence>
<name>R6N6V2_9FIRM</name>
<evidence type="ECO:0000256" key="1">
    <source>
        <dbReference type="ARBA" id="ARBA00004651"/>
    </source>
</evidence>
<evidence type="ECO:0000256" key="5">
    <source>
        <dbReference type="ARBA" id="ARBA00022989"/>
    </source>
</evidence>
<dbReference type="GO" id="GO:0005886">
    <property type="term" value="C:plasma membrane"/>
    <property type="evidence" value="ECO:0007669"/>
    <property type="project" value="UniProtKB-SubCell"/>
</dbReference>
<feature type="transmembrane region" description="Helical" evidence="7">
    <location>
        <begin position="268"/>
        <end position="288"/>
    </location>
</feature>
<dbReference type="PROSITE" id="PS50928">
    <property type="entry name" value="ABC_TM1"/>
    <property type="match status" value="1"/>
</dbReference>
<evidence type="ECO:0000313" key="9">
    <source>
        <dbReference type="EMBL" id="CDC04104.1"/>
    </source>
</evidence>
<dbReference type="SUPFAM" id="SSF161098">
    <property type="entry name" value="MetI-like"/>
    <property type="match status" value="1"/>
</dbReference>
<accession>R6N6V2</accession>
<feature type="transmembrane region" description="Helical" evidence="7">
    <location>
        <begin position="108"/>
        <end position="132"/>
    </location>
</feature>
<keyword evidence="3" id="KW-1003">Cell membrane</keyword>
<dbReference type="Pfam" id="PF00528">
    <property type="entry name" value="BPD_transp_1"/>
    <property type="match status" value="1"/>
</dbReference>
<feature type="transmembrane region" description="Helical" evidence="7">
    <location>
        <begin position="72"/>
        <end position="96"/>
    </location>
</feature>
<evidence type="ECO:0000259" key="8">
    <source>
        <dbReference type="PROSITE" id="PS50928"/>
    </source>
</evidence>
<comment type="subcellular location">
    <subcellularLocation>
        <location evidence="1 7">Cell membrane</location>
        <topology evidence="1 7">Multi-pass membrane protein</topology>
    </subcellularLocation>
</comment>
<dbReference type="AlphaFoldDB" id="R6N6V2"/>